<dbReference type="AlphaFoldDB" id="A0A420VII2"/>
<organism evidence="2 3">
    <name type="scientific">Caldibacillus debilis GB1</name>
    <dbReference type="NCBI Taxonomy" id="1339248"/>
    <lineage>
        <taxon>Bacteria</taxon>
        <taxon>Bacillati</taxon>
        <taxon>Bacillota</taxon>
        <taxon>Bacilli</taxon>
        <taxon>Bacillales</taxon>
        <taxon>Bacillaceae</taxon>
        <taxon>Caldibacillus</taxon>
    </lineage>
</organism>
<reference evidence="2 3" key="1">
    <citation type="submission" date="2013-12" db="EMBL/GenBank/DDBJ databases">
        <title>Genome and proteome characterization of Caldibacillus debilis GB1 derived from a cellulolytic aero-tolerant co-culture.</title>
        <authorList>
            <person name="Wushke S.T."/>
            <person name="Zhang X."/>
            <person name="Fristensky B."/>
            <person name="Wilkins J.A."/>
            <person name="Levin D.B."/>
            <person name="Sparling R."/>
        </authorList>
    </citation>
    <scope>NUCLEOTIDE SEQUENCE [LARGE SCALE GENOMIC DNA]</scope>
    <source>
        <strain evidence="2 3">GB1</strain>
    </source>
</reference>
<evidence type="ECO:0000256" key="1">
    <source>
        <dbReference type="SAM" id="MobiDB-lite"/>
    </source>
</evidence>
<comment type="caution">
    <text evidence="2">The sequence shown here is derived from an EMBL/GenBank/DDBJ whole genome shotgun (WGS) entry which is preliminary data.</text>
</comment>
<protein>
    <submittedName>
        <fullName evidence="2">Uncharacterized protein</fullName>
    </submittedName>
</protein>
<accession>A0A420VII2</accession>
<dbReference type="EMBL" id="AZRV01000006">
    <property type="protein sequence ID" value="RKO63492.1"/>
    <property type="molecule type" value="Genomic_DNA"/>
</dbReference>
<evidence type="ECO:0000313" key="3">
    <source>
        <dbReference type="Proteomes" id="UP000286235"/>
    </source>
</evidence>
<name>A0A420VII2_9BACI</name>
<sequence length="222" mass="23935">MPGSAKEGNGFAGKFSWTGYSGTFPGYPDLFRFGAREGEPAGAVSRSSSAARPDAGTVRRVRPSPPEEQRENRASSAGTAFPSRGATGKPDLHRFRRLGEGAAKFSWSDWFRDRTFPFSGEPSGPLGAGERRGAAGWVPSGKIRRSHPILVPAKISAFPGGFRFAKLPRLKPTPGLPPSSLSRSRFPGACALCENAFDLPISKGFMYDIARILSKSQPFLFR</sequence>
<evidence type="ECO:0000313" key="2">
    <source>
        <dbReference type="EMBL" id="RKO63492.1"/>
    </source>
</evidence>
<dbReference type="Proteomes" id="UP000286235">
    <property type="component" value="Unassembled WGS sequence"/>
</dbReference>
<feature type="region of interest" description="Disordered" evidence="1">
    <location>
        <begin position="38"/>
        <end position="92"/>
    </location>
</feature>
<proteinExistence type="predicted"/>
<gene>
    <name evidence="2" type="ORF">Cdeb_02754</name>
</gene>
<feature type="compositionally biased region" description="Low complexity" evidence="1">
    <location>
        <begin position="40"/>
        <end position="56"/>
    </location>
</feature>
<keyword evidence="3" id="KW-1185">Reference proteome</keyword>